<feature type="transmembrane region" description="Helical" evidence="1">
    <location>
        <begin position="36"/>
        <end position="53"/>
    </location>
</feature>
<comment type="caution">
    <text evidence="2">The sequence shown here is derived from an EMBL/GenBank/DDBJ whole genome shotgun (WGS) entry which is preliminary data.</text>
</comment>
<reference evidence="2 3" key="1">
    <citation type="submission" date="2019-01" db="EMBL/GenBank/DDBJ databases">
        <title>The draft genome of Rhizobium sp. 24NR.</title>
        <authorList>
            <person name="Liu L."/>
            <person name="Liang L."/>
            <person name="Shi S."/>
            <person name="Xu L."/>
            <person name="Wang X."/>
            <person name="Li L."/>
            <person name="Zhang X."/>
        </authorList>
    </citation>
    <scope>NUCLEOTIDE SEQUENCE [LARGE SCALE GENOMIC DNA]</scope>
    <source>
        <strain evidence="2 3">24NR</strain>
    </source>
</reference>
<dbReference type="RefSeq" id="WP_128444128.1">
    <property type="nucleotide sequence ID" value="NZ_SBIP01000003.1"/>
</dbReference>
<protein>
    <recommendedName>
        <fullName evidence="4">YcxB-like protein</fullName>
    </recommendedName>
</protein>
<proteinExistence type="predicted"/>
<evidence type="ECO:0000313" key="3">
    <source>
        <dbReference type="Proteomes" id="UP000287687"/>
    </source>
</evidence>
<keyword evidence="1" id="KW-0812">Transmembrane</keyword>
<evidence type="ECO:0000313" key="2">
    <source>
        <dbReference type="EMBL" id="RWX77215.1"/>
    </source>
</evidence>
<organism evidence="2 3">
    <name type="scientific">Neorhizobium lilium</name>
    <dbReference type="NCBI Taxonomy" id="2503024"/>
    <lineage>
        <taxon>Bacteria</taxon>
        <taxon>Pseudomonadati</taxon>
        <taxon>Pseudomonadota</taxon>
        <taxon>Alphaproteobacteria</taxon>
        <taxon>Hyphomicrobiales</taxon>
        <taxon>Rhizobiaceae</taxon>
        <taxon>Rhizobium/Agrobacterium group</taxon>
        <taxon>Neorhizobium</taxon>
    </lineage>
</organism>
<gene>
    <name evidence="2" type="ORF">EPK99_16355</name>
</gene>
<dbReference type="EMBL" id="SBIP01000003">
    <property type="protein sequence ID" value="RWX77215.1"/>
    <property type="molecule type" value="Genomic_DNA"/>
</dbReference>
<dbReference type="AlphaFoldDB" id="A0A3S4UMU6"/>
<feature type="transmembrane region" description="Helical" evidence="1">
    <location>
        <begin position="59"/>
        <end position="81"/>
    </location>
</feature>
<dbReference type="Proteomes" id="UP000287687">
    <property type="component" value="Unassembled WGS sequence"/>
</dbReference>
<keyword evidence="1" id="KW-0472">Membrane</keyword>
<name>A0A3S4UMU6_9HYPH</name>
<dbReference type="OrthoDB" id="8363348at2"/>
<keyword evidence="1" id="KW-1133">Transmembrane helix</keyword>
<sequence length="165" mass="19041">MDLQGSHHFTVRYDEDIVRDAIRTFIWRRAIVEQKVIWITSVLMAVSSFYFLFWGDAGWMAGVMLGVALLPLVFVAVFWRVRHANTLNRFKRMDDQKAEITMDGEGMQIRPDPGSGRTAWRDVIEVWERPGSFIVFSGAATFDTLPRDGMPEEVQAFLRTRPVQD</sequence>
<keyword evidence="3" id="KW-1185">Reference proteome</keyword>
<accession>A0A3S4UMU6</accession>
<evidence type="ECO:0008006" key="4">
    <source>
        <dbReference type="Google" id="ProtNLM"/>
    </source>
</evidence>
<evidence type="ECO:0000256" key="1">
    <source>
        <dbReference type="SAM" id="Phobius"/>
    </source>
</evidence>